<name>A0A4U5M054_STECR</name>
<evidence type="ECO:0000313" key="3">
    <source>
        <dbReference type="Proteomes" id="UP000298663"/>
    </source>
</evidence>
<organism evidence="2 3">
    <name type="scientific">Steinernema carpocapsae</name>
    <name type="common">Entomopathogenic nematode</name>
    <dbReference type="NCBI Taxonomy" id="34508"/>
    <lineage>
        <taxon>Eukaryota</taxon>
        <taxon>Metazoa</taxon>
        <taxon>Ecdysozoa</taxon>
        <taxon>Nematoda</taxon>
        <taxon>Chromadorea</taxon>
        <taxon>Rhabditida</taxon>
        <taxon>Tylenchina</taxon>
        <taxon>Panagrolaimomorpha</taxon>
        <taxon>Strongyloidoidea</taxon>
        <taxon>Steinernematidae</taxon>
        <taxon>Steinernema</taxon>
    </lineage>
</organism>
<dbReference type="AlphaFoldDB" id="A0A4U5M054"/>
<feature type="compositionally biased region" description="Basic and acidic residues" evidence="1">
    <location>
        <begin position="140"/>
        <end position="151"/>
    </location>
</feature>
<protein>
    <submittedName>
        <fullName evidence="2">Uncharacterized protein</fullName>
    </submittedName>
</protein>
<gene>
    <name evidence="2" type="ORF">L596_028686</name>
</gene>
<evidence type="ECO:0000256" key="1">
    <source>
        <dbReference type="SAM" id="MobiDB-lite"/>
    </source>
</evidence>
<keyword evidence="3" id="KW-1185">Reference proteome</keyword>
<reference evidence="2 3" key="1">
    <citation type="journal article" date="2015" name="Genome Biol.">
        <title>Comparative genomics of Steinernema reveals deeply conserved gene regulatory networks.</title>
        <authorList>
            <person name="Dillman A.R."/>
            <person name="Macchietto M."/>
            <person name="Porter C.F."/>
            <person name="Rogers A."/>
            <person name="Williams B."/>
            <person name="Antoshechkin I."/>
            <person name="Lee M.M."/>
            <person name="Goodwin Z."/>
            <person name="Lu X."/>
            <person name="Lewis E.E."/>
            <person name="Goodrich-Blair H."/>
            <person name="Stock S.P."/>
            <person name="Adams B.J."/>
            <person name="Sternberg P.W."/>
            <person name="Mortazavi A."/>
        </authorList>
    </citation>
    <scope>NUCLEOTIDE SEQUENCE [LARGE SCALE GENOMIC DNA]</scope>
    <source>
        <strain evidence="2 3">ALL</strain>
    </source>
</reference>
<reference evidence="2 3" key="2">
    <citation type="journal article" date="2019" name="G3 (Bethesda)">
        <title>Hybrid Assembly of the Genome of the Entomopathogenic Nematode Steinernema carpocapsae Identifies the X-Chromosome.</title>
        <authorList>
            <person name="Serra L."/>
            <person name="Macchietto M."/>
            <person name="Macias-Munoz A."/>
            <person name="McGill C.J."/>
            <person name="Rodriguez I.M."/>
            <person name="Rodriguez B."/>
            <person name="Murad R."/>
            <person name="Mortazavi A."/>
        </authorList>
    </citation>
    <scope>NUCLEOTIDE SEQUENCE [LARGE SCALE GENOMIC DNA]</scope>
    <source>
        <strain evidence="2 3">ALL</strain>
    </source>
</reference>
<dbReference type="Proteomes" id="UP000298663">
    <property type="component" value="Unassembled WGS sequence"/>
</dbReference>
<dbReference type="EMBL" id="AZBU02000011">
    <property type="protein sequence ID" value="TKR61593.1"/>
    <property type="molecule type" value="Genomic_DNA"/>
</dbReference>
<evidence type="ECO:0000313" key="2">
    <source>
        <dbReference type="EMBL" id="TKR61593.1"/>
    </source>
</evidence>
<sequence length="151" mass="17366">MISAGLKSTRPETLLRWSKTNKKHDSLISALASGPLIFKGPPPRFPLLLALVFCFSETRIPCFLPLDSRRRRSPSLFFFKNTQNTRVFHSLLALLSVHSFLRERNYTKRGLCWSLLLPLPEKHLPRLLQRKRPAAAADGRQTKIETRKANF</sequence>
<comment type="caution">
    <text evidence="2">The sequence shown here is derived from an EMBL/GenBank/DDBJ whole genome shotgun (WGS) entry which is preliminary data.</text>
</comment>
<accession>A0A4U5M054</accession>
<proteinExistence type="predicted"/>
<feature type="region of interest" description="Disordered" evidence="1">
    <location>
        <begin position="131"/>
        <end position="151"/>
    </location>
</feature>